<keyword evidence="3" id="KW-1185">Reference proteome</keyword>
<accession>D9Q1Y4</accession>
<keyword evidence="1" id="KW-1133">Transmembrane helix</keyword>
<feature type="transmembrane region" description="Helical" evidence="1">
    <location>
        <begin position="92"/>
        <end position="110"/>
    </location>
</feature>
<dbReference type="HOGENOM" id="CLU_1656777_0_0_2"/>
<keyword evidence="1" id="KW-0812">Transmembrane</keyword>
<dbReference type="EMBL" id="CP001742">
    <property type="protein sequence ID" value="ADL19322.1"/>
    <property type="molecule type" value="Genomic_DNA"/>
</dbReference>
<sequence length="159" mass="17122">MLIVVAMFLIIVGGAVSLAYAMSMFSASYNPNSNLTKTLYNESLARGYNYTVAQIQSLMRQASEAIMGVSAFMIVLGVLTWLFVYRPDTAGQYSRASLSALMLGILYILVGLEGLAYSLLLCIIGGGILIYVWYNLRKYARLAAVAASPSDSGSMQGGM</sequence>
<evidence type="ECO:0000313" key="3">
    <source>
        <dbReference type="Proteomes" id="UP000000346"/>
    </source>
</evidence>
<dbReference type="AlphaFoldDB" id="D9Q1Y4"/>
<evidence type="ECO:0000256" key="1">
    <source>
        <dbReference type="SAM" id="Phobius"/>
    </source>
</evidence>
<name>D9Q1Y4_ACIS3</name>
<proteinExistence type="predicted"/>
<organism evidence="2 3">
    <name type="scientific">Acidilobus saccharovorans (strain DSM 16705 / JCM 18335 / VKM B-2471 / 345-15)</name>
    <dbReference type="NCBI Taxonomy" id="666510"/>
    <lineage>
        <taxon>Archaea</taxon>
        <taxon>Thermoproteota</taxon>
        <taxon>Thermoprotei</taxon>
        <taxon>Acidilobales</taxon>
        <taxon>Acidilobaceae</taxon>
        <taxon>Acidilobus</taxon>
    </lineage>
</organism>
<reference evidence="2 3" key="1">
    <citation type="journal article" date="2010" name="Appl. Environ. Microbiol.">
        <title>The genome sequence of the crenarchaeon Acidilobus saccharovorans supports a new order, Acidilobales, and suggests an important ecological role in terrestrial acidic hot springs.</title>
        <authorList>
            <person name="Mardanov A.V."/>
            <person name="Svetlitchnyi V.A."/>
            <person name="Beletsky A.V."/>
            <person name="Prokofeva M.I."/>
            <person name="Bonch-Osmolovskaya E.A."/>
            <person name="Ravin N.V."/>
            <person name="Skryabin K.G."/>
        </authorList>
    </citation>
    <scope>NUCLEOTIDE SEQUENCE [LARGE SCALE GENOMIC DNA]</scope>
    <source>
        <strain evidence="3">DSM 16705 / JCM 18335 / VKM B-2471 / 345-15</strain>
    </source>
</reference>
<dbReference type="KEGG" id="asc:ASAC_0916"/>
<keyword evidence="1" id="KW-0472">Membrane</keyword>
<feature type="transmembrane region" description="Helical" evidence="1">
    <location>
        <begin position="65"/>
        <end position="85"/>
    </location>
</feature>
<gene>
    <name evidence="2" type="ordered locus">ASAC_0916</name>
</gene>
<dbReference type="InParanoid" id="D9Q1Y4"/>
<evidence type="ECO:0000313" key="2">
    <source>
        <dbReference type="EMBL" id="ADL19322.1"/>
    </source>
</evidence>
<protein>
    <submittedName>
        <fullName evidence="2">Uncharacterized protein</fullName>
    </submittedName>
</protein>
<dbReference type="Proteomes" id="UP000000346">
    <property type="component" value="Chromosome"/>
</dbReference>
<feature type="transmembrane region" description="Helical" evidence="1">
    <location>
        <begin position="116"/>
        <end position="134"/>
    </location>
</feature>